<dbReference type="PANTHER" id="PTHR31650">
    <property type="entry name" value="O-ACYLTRANSFERASE (WSD1-LIKE) FAMILY PROTEIN"/>
    <property type="match status" value="1"/>
</dbReference>
<proteinExistence type="predicted"/>
<dbReference type="GO" id="GO:0008374">
    <property type="term" value="F:O-acyltransferase activity"/>
    <property type="evidence" value="ECO:0007669"/>
    <property type="project" value="InterPro"/>
</dbReference>
<gene>
    <name evidence="2" type="ORF">Prudu_007770</name>
</gene>
<dbReference type="InterPro" id="IPR045034">
    <property type="entry name" value="O-acyltransferase_WSD1-like"/>
</dbReference>
<evidence type="ECO:0000259" key="1">
    <source>
        <dbReference type="Pfam" id="PF06974"/>
    </source>
</evidence>
<protein>
    <recommendedName>
        <fullName evidence="1">O-acyltransferase WSD1 C-terminal domain-containing protein</fullName>
    </recommendedName>
</protein>
<dbReference type="InterPro" id="IPR009721">
    <property type="entry name" value="O-acyltransferase_WSD1_C"/>
</dbReference>
<organism evidence="2">
    <name type="scientific">Prunus dulcis</name>
    <name type="common">Almond</name>
    <name type="synonym">Amygdalus dulcis</name>
    <dbReference type="NCBI Taxonomy" id="3755"/>
    <lineage>
        <taxon>Eukaryota</taxon>
        <taxon>Viridiplantae</taxon>
        <taxon>Streptophyta</taxon>
        <taxon>Embryophyta</taxon>
        <taxon>Tracheophyta</taxon>
        <taxon>Spermatophyta</taxon>
        <taxon>Magnoliopsida</taxon>
        <taxon>eudicotyledons</taxon>
        <taxon>Gunneridae</taxon>
        <taxon>Pentapetalae</taxon>
        <taxon>rosids</taxon>
        <taxon>fabids</taxon>
        <taxon>Rosales</taxon>
        <taxon>Rosaceae</taxon>
        <taxon>Amygdaloideae</taxon>
        <taxon>Amygdaleae</taxon>
        <taxon>Prunus</taxon>
    </lineage>
</organism>
<dbReference type="EMBL" id="AP019298">
    <property type="protein sequence ID" value="BBG98381.1"/>
    <property type="molecule type" value="Genomic_DNA"/>
</dbReference>
<name>A0A4Y1R2P1_PRUDU</name>
<dbReference type="AlphaFoldDB" id="A0A4Y1R2P1"/>
<feature type="domain" description="O-acyltransferase WSD1 C-terminal" evidence="1">
    <location>
        <begin position="32"/>
        <end position="135"/>
    </location>
</feature>
<dbReference type="PANTHER" id="PTHR31650:SF1">
    <property type="entry name" value="WAX ESTER SYNTHASE_DIACYLGLYCEROL ACYLTRANSFERASE 4-RELATED"/>
    <property type="match status" value="1"/>
</dbReference>
<dbReference type="Pfam" id="PF06974">
    <property type="entry name" value="WS_DGAT_C"/>
    <property type="match status" value="1"/>
</dbReference>
<evidence type="ECO:0000313" key="2">
    <source>
        <dbReference type="EMBL" id="BBG98381.1"/>
    </source>
</evidence>
<reference evidence="2" key="1">
    <citation type="journal article" date="2019" name="Science">
        <title>Mutation of a bHLH transcription factor allowed almond domestication.</title>
        <authorList>
            <person name="Sanchez-Perez R."/>
            <person name="Pavan S."/>
            <person name="Mazzeo R."/>
            <person name="Moldovan C."/>
            <person name="Aiese Cigliano R."/>
            <person name="Del Cueto J."/>
            <person name="Ricciardi F."/>
            <person name="Lotti C."/>
            <person name="Ricciardi L."/>
            <person name="Dicenta F."/>
            <person name="Lopez-Marques R.L."/>
            <person name="Lindberg Moller B."/>
        </authorList>
    </citation>
    <scope>NUCLEOTIDE SEQUENCE</scope>
</reference>
<accession>A0A4Y1R2P1</accession>
<dbReference type="GO" id="GO:0019432">
    <property type="term" value="P:triglyceride biosynthetic process"/>
    <property type="evidence" value="ECO:0007669"/>
    <property type="project" value="TreeGrafter"/>
</dbReference>
<dbReference type="GO" id="GO:0005886">
    <property type="term" value="C:plasma membrane"/>
    <property type="evidence" value="ECO:0007669"/>
    <property type="project" value="TreeGrafter"/>
</dbReference>
<sequence length="138" mass="15359">MLSRAAILFIYKKYDTWRLAPSACFVICQKQYTVQDDPFDYVRGAKALIDRKKHSLEAAAAYLTANLLTKLLGAKGCGAIAHRVLSNSTFSNLVGPLEEVSFYGHPVAYIAPNALHMHFRSYVDKMTICLGVDPRCNT</sequence>